<name>A0A518G9W2_9BACT</name>
<dbReference type="KEGG" id="ahel:Q31a_37100"/>
<organism evidence="2 3">
    <name type="scientific">Aureliella helgolandensis</name>
    <dbReference type="NCBI Taxonomy" id="2527968"/>
    <lineage>
        <taxon>Bacteria</taxon>
        <taxon>Pseudomonadati</taxon>
        <taxon>Planctomycetota</taxon>
        <taxon>Planctomycetia</taxon>
        <taxon>Pirellulales</taxon>
        <taxon>Pirellulaceae</taxon>
        <taxon>Aureliella</taxon>
    </lineage>
</organism>
<dbReference type="RefSeq" id="WP_145080376.1">
    <property type="nucleotide sequence ID" value="NZ_CP036298.1"/>
</dbReference>
<gene>
    <name evidence="2" type="ORF">Q31a_37100</name>
</gene>
<dbReference type="AlphaFoldDB" id="A0A518G9W2"/>
<dbReference type="OrthoDB" id="5431618at2"/>
<reference evidence="2 3" key="1">
    <citation type="submission" date="2019-02" db="EMBL/GenBank/DDBJ databases">
        <title>Deep-cultivation of Planctomycetes and their phenomic and genomic characterization uncovers novel biology.</title>
        <authorList>
            <person name="Wiegand S."/>
            <person name="Jogler M."/>
            <person name="Boedeker C."/>
            <person name="Pinto D."/>
            <person name="Vollmers J."/>
            <person name="Rivas-Marin E."/>
            <person name="Kohn T."/>
            <person name="Peeters S.H."/>
            <person name="Heuer A."/>
            <person name="Rast P."/>
            <person name="Oberbeckmann S."/>
            <person name="Bunk B."/>
            <person name="Jeske O."/>
            <person name="Meyerdierks A."/>
            <person name="Storesund J.E."/>
            <person name="Kallscheuer N."/>
            <person name="Luecker S."/>
            <person name="Lage O.M."/>
            <person name="Pohl T."/>
            <person name="Merkel B.J."/>
            <person name="Hornburger P."/>
            <person name="Mueller R.-W."/>
            <person name="Bruemmer F."/>
            <person name="Labrenz M."/>
            <person name="Spormann A.M."/>
            <person name="Op den Camp H."/>
            <person name="Overmann J."/>
            <person name="Amann R."/>
            <person name="Jetten M.S.M."/>
            <person name="Mascher T."/>
            <person name="Medema M.H."/>
            <person name="Devos D.P."/>
            <person name="Kaster A.-K."/>
            <person name="Ovreas L."/>
            <person name="Rohde M."/>
            <person name="Galperin M.Y."/>
            <person name="Jogler C."/>
        </authorList>
    </citation>
    <scope>NUCLEOTIDE SEQUENCE [LARGE SCALE GENOMIC DNA]</scope>
    <source>
        <strain evidence="2 3">Q31a</strain>
    </source>
</reference>
<sequence precursor="true">MRRFLPPTLAALAVLTTVALTPSLANAGIIAKGDIVKFAKGLGGADGGGEFLLLKKNLAGDWSQVGDPTFCLEVDEFIDFNSQFVVGGISKQAVQGGVNTSSGDPLEGKTEFLFESYTNGTLSGFNGASDNQLANAVQSAIWSLEGERGASGLALDLIEHAKDQESFTSASVVVLNLFKTSILKNALNAFEAFDPNNDSTWDAVSAYHAQDQVFYAHAPEPVSAGIWGLGIATMMLPRFRRK</sequence>
<accession>A0A518G9W2</accession>
<keyword evidence="3" id="KW-1185">Reference proteome</keyword>
<evidence type="ECO:0008006" key="4">
    <source>
        <dbReference type="Google" id="ProtNLM"/>
    </source>
</evidence>
<evidence type="ECO:0000256" key="1">
    <source>
        <dbReference type="SAM" id="SignalP"/>
    </source>
</evidence>
<keyword evidence="1" id="KW-0732">Signal</keyword>
<feature type="chain" id="PRO_5021901017" description="PEP-CTERM protein-sorting domain-containing protein" evidence="1">
    <location>
        <begin position="28"/>
        <end position="242"/>
    </location>
</feature>
<protein>
    <recommendedName>
        <fullName evidence="4">PEP-CTERM protein-sorting domain-containing protein</fullName>
    </recommendedName>
</protein>
<proteinExistence type="predicted"/>
<evidence type="ECO:0000313" key="3">
    <source>
        <dbReference type="Proteomes" id="UP000318017"/>
    </source>
</evidence>
<dbReference type="Proteomes" id="UP000318017">
    <property type="component" value="Chromosome"/>
</dbReference>
<evidence type="ECO:0000313" key="2">
    <source>
        <dbReference type="EMBL" id="QDV25384.1"/>
    </source>
</evidence>
<dbReference type="EMBL" id="CP036298">
    <property type="protein sequence ID" value="QDV25384.1"/>
    <property type="molecule type" value="Genomic_DNA"/>
</dbReference>
<feature type="signal peptide" evidence="1">
    <location>
        <begin position="1"/>
        <end position="27"/>
    </location>
</feature>